<evidence type="ECO:0000256" key="1">
    <source>
        <dbReference type="SAM" id="MobiDB-lite"/>
    </source>
</evidence>
<protein>
    <recommendedName>
        <fullName evidence="4">Polysaccharide biosynthesis protein GumN</fullName>
    </recommendedName>
</protein>
<evidence type="ECO:0000313" key="2">
    <source>
        <dbReference type="EMBL" id="KFL30954.1"/>
    </source>
</evidence>
<dbReference type="Proteomes" id="UP000028981">
    <property type="component" value="Unassembled WGS sequence"/>
</dbReference>
<dbReference type="EMBL" id="JQGC01000009">
    <property type="protein sequence ID" value="KFL30954.1"/>
    <property type="molecule type" value="Genomic_DNA"/>
</dbReference>
<sequence length="272" mass="30003">MAAPLYYLAFRTDLTPLTVPQAVLSNGKKTVVFQGMMHIGSEGFYKTVVYDLEKALSDGYAIYYEGVRGDPAGDKWFSETLAGGGDLNSNYETFGDACGLQFQGPYFQLLAADIKARPERHIEADVSTADMMHEYQRLTETDPGFAAANAQPKPAPSDDGEADQMTQLFDWLAKATPGQRKILGLACRGWMTMMLGAKTAPSALDPVILDFRNEKLAERIETSADDKIFITYGAGHLPGLLDDLQKSDPAWEIKSLKWMRTIETPEDLEGQI</sequence>
<dbReference type="AlphaFoldDB" id="A0A087M251"/>
<proteinExistence type="predicted"/>
<comment type="caution">
    <text evidence="2">The sequence shown here is derived from an EMBL/GenBank/DDBJ whole genome shotgun (WGS) entry which is preliminary data.</text>
</comment>
<name>A0A087M251_9HYPH</name>
<evidence type="ECO:0008006" key="4">
    <source>
        <dbReference type="Google" id="ProtNLM"/>
    </source>
</evidence>
<accession>A0A087M251</accession>
<gene>
    <name evidence="2" type="ORF">JP75_11370</name>
</gene>
<feature type="region of interest" description="Disordered" evidence="1">
    <location>
        <begin position="143"/>
        <end position="162"/>
    </location>
</feature>
<reference evidence="2 3" key="1">
    <citation type="submission" date="2014-08" db="EMBL/GenBank/DDBJ databases">
        <authorList>
            <person name="Hassan Y.I."/>
            <person name="Lepp D."/>
            <person name="Zhou T."/>
        </authorList>
    </citation>
    <scope>NUCLEOTIDE SEQUENCE [LARGE SCALE GENOMIC DNA]</scope>
    <source>
        <strain evidence="2 3">IFO13584</strain>
    </source>
</reference>
<keyword evidence="3" id="KW-1185">Reference proteome</keyword>
<evidence type="ECO:0000313" key="3">
    <source>
        <dbReference type="Proteomes" id="UP000028981"/>
    </source>
</evidence>
<organism evidence="2 3">
    <name type="scientific">Devosia riboflavina</name>
    <dbReference type="NCBI Taxonomy" id="46914"/>
    <lineage>
        <taxon>Bacteria</taxon>
        <taxon>Pseudomonadati</taxon>
        <taxon>Pseudomonadota</taxon>
        <taxon>Alphaproteobacteria</taxon>
        <taxon>Hyphomicrobiales</taxon>
        <taxon>Devosiaceae</taxon>
        <taxon>Devosia</taxon>
    </lineage>
</organism>